<reference evidence="13" key="2">
    <citation type="submission" date="2025-09" db="UniProtKB">
        <authorList>
            <consortium name="Ensembl"/>
        </authorList>
    </citation>
    <scope>IDENTIFICATION</scope>
</reference>
<evidence type="ECO:0000256" key="8">
    <source>
        <dbReference type="ARBA" id="ARBA00022989"/>
    </source>
</evidence>
<feature type="transmembrane region" description="Helical" evidence="12">
    <location>
        <begin position="161"/>
        <end position="181"/>
    </location>
</feature>
<feature type="transmembrane region" description="Helical" evidence="12">
    <location>
        <begin position="85"/>
        <end position="104"/>
    </location>
</feature>
<keyword evidence="4 10" id="KW-0812">Transmembrane</keyword>
<keyword evidence="6" id="KW-0571">Peptide transport</keyword>
<dbReference type="PROSITE" id="PS01022">
    <property type="entry name" value="PTR2_1"/>
    <property type="match status" value="1"/>
</dbReference>
<feature type="transmembrane region" description="Helical" evidence="12">
    <location>
        <begin position="362"/>
        <end position="383"/>
    </location>
</feature>
<evidence type="ECO:0000256" key="6">
    <source>
        <dbReference type="ARBA" id="ARBA00022856"/>
    </source>
</evidence>
<organism evidence="13 14">
    <name type="scientific">Cyclopterus lumpus</name>
    <name type="common">Lumpsucker</name>
    <dbReference type="NCBI Taxonomy" id="8103"/>
    <lineage>
        <taxon>Eukaryota</taxon>
        <taxon>Metazoa</taxon>
        <taxon>Chordata</taxon>
        <taxon>Craniata</taxon>
        <taxon>Vertebrata</taxon>
        <taxon>Euteleostomi</taxon>
        <taxon>Actinopterygii</taxon>
        <taxon>Neopterygii</taxon>
        <taxon>Teleostei</taxon>
        <taxon>Neoteleostei</taxon>
        <taxon>Acanthomorphata</taxon>
        <taxon>Eupercaria</taxon>
        <taxon>Perciformes</taxon>
        <taxon>Cottioidei</taxon>
        <taxon>Cottales</taxon>
        <taxon>Cyclopteridae</taxon>
        <taxon>Cyclopterus</taxon>
    </lineage>
</organism>
<feature type="transmembrane region" description="Helical" evidence="12">
    <location>
        <begin position="567"/>
        <end position="587"/>
    </location>
</feature>
<evidence type="ECO:0000256" key="7">
    <source>
        <dbReference type="ARBA" id="ARBA00022927"/>
    </source>
</evidence>
<evidence type="ECO:0000256" key="4">
    <source>
        <dbReference type="ARBA" id="ARBA00022692"/>
    </source>
</evidence>
<keyword evidence="3 10" id="KW-0813">Transport</keyword>
<dbReference type="PANTHER" id="PTHR11654">
    <property type="entry name" value="OLIGOPEPTIDE TRANSPORTER-RELATED"/>
    <property type="match status" value="1"/>
</dbReference>
<evidence type="ECO:0000256" key="12">
    <source>
        <dbReference type="SAM" id="Phobius"/>
    </source>
</evidence>
<reference evidence="13" key="1">
    <citation type="submission" date="2025-08" db="UniProtKB">
        <authorList>
            <consortium name="Ensembl"/>
        </authorList>
    </citation>
    <scope>IDENTIFICATION</scope>
</reference>
<keyword evidence="9 12" id="KW-0472">Membrane</keyword>
<keyword evidence="14" id="KW-1185">Reference proteome</keyword>
<name>A0A8C3G4N5_CYCLU</name>
<feature type="transmembrane region" description="Helical" evidence="12">
    <location>
        <begin position="201"/>
        <end position="225"/>
    </location>
</feature>
<dbReference type="GO" id="GO:0015031">
    <property type="term" value="P:protein transport"/>
    <property type="evidence" value="ECO:0007669"/>
    <property type="project" value="UniProtKB-KW"/>
</dbReference>
<comment type="similarity">
    <text evidence="2 10">Belongs to the major facilitator superfamily. Proton-dependent oligopeptide transporter (POT/PTR) (TC 2.A.17) family.</text>
</comment>
<evidence type="ECO:0000256" key="3">
    <source>
        <dbReference type="ARBA" id="ARBA00022448"/>
    </source>
</evidence>
<keyword evidence="5" id="KW-0769">Symport</keyword>
<dbReference type="Ensembl" id="ENSCLMT00005035402.1">
    <property type="protein sequence ID" value="ENSCLMP00005034006.1"/>
    <property type="gene ID" value="ENSCLMG00005013264.1"/>
</dbReference>
<feature type="transmembrane region" description="Helical" evidence="12">
    <location>
        <begin position="332"/>
        <end position="350"/>
    </location>
</feature>
<keyword evidence="7" id="KW-0653">Protein transport</keyword>
<dbReference type="GO" id="GO:0015293">
    <property type="term" value="F:symporter activity"/>
    <property type="evidence" value="ECO:0007669"/>
    <property type="project" value="UniProtKB-KW"/>
</dbReference>
<sequence>MGGDKENATVCGFPISIFFIVVNEFCERFSYYGMRAVLVLYFKYFLQWDDDLSTTIYHTFVALCYLTPILGAIVADSWLGKFKTIVYLSIVYTLGQVVLAVSAIHDISDANRDGTPDNMTLHVALSMLGLLLIALGTGGIKPCVAAFGGDQFQDHQEKQRSTFFSIFYLSINAGSLLSTVITPILRAQECGIYTQQQCYSLAFGVPAALMVVSLIVFIIGSGMYIKTPPQGNIMVKVFRCIAFAIKNRFRHRASEFPKRTHWMDWSEEKYDKLLIAQVKMVLRVLFLYIPLPMFWALFDQQGSRWTLQATIMNGDFGILKIQPDQMQTVNPILILALVPIMDSLLYPLIAKCKINFTPLKRMTVGMLFAALAFIAAALVQIQIDQTMPKFPSSSEGQVKFININNRSLEVKAGTSEFTLGAFTANEDYLTFDKAFNVSLESGVGSVTTLENGSRSTMVIVQEGVLFRPFQVSTPHVDLLLSATGKDVFRVESAAGECVYSQDLGFGSSFTLIIPHNSIQTVVDIKPNTIHMAWQIPQYFLMTLGEVVFSVTGLEFAYSQAPSNMKSVLQAGWLLTVAVGNIIVLIIAEAATLDDQWAEYILFASLLVVVCFIFAFMAHFYTYIDPAKIEAQFAERDPEEKEKEKRKSVEMTRKGSAEQRKEDRRSSDSSSDKEKTRQTRI</sequence>
<dbReference type="Gene3D" id="1.20.1250.20">
    <property type="entry name" value="MFS general substrate transporter like domains"/>
    <property type="match status" value="1"/>
</dbReference>
<feature type="transmembrane region" description="Helical" evidence="12">
    <location>
        <begin position="280"/>
        <end position="298"/>
    </location>
</feature>
<feature type="transmembrane region" description="Helical" evidence="12">
    <location>
        <begin position="56"/>
        <end position="78"/>
    </location>
</feature>
<evidence type="ECO:0000313" key="13">
    <source>
        <dbReference type="Ensembl" id="ENSCLMP00005034006.1"/>
    </source>
</evidence>
<dbReference type="Proteomes" id="UP000694565">
    <property type="component" value="Unplaced"/>
</dbReference>
<dbReference type="CDD" id="cd17412">
    <property type="entry name" value="MFS_SLC15A1"/>
    <property type="match status" value="1"/>
</dbReference>
<dbReference type="GO" id="GO:0006857">
    <property type="term" value="P:oligopeptide transport"/>
    <property type="evidence" value="ECO:0007669"/>
    <property type="project" value="InterPro"/>
</dbReference>
<evidence type="ECO:0000256" key="10">
    <source>
        <dbReference type="RuleBase" id="RU003755"/>
    </source>
</evidence>
<keyword evidence="8 12" id="KW-1133">Transmembrane helix</keyword>
<evidence type="ECO:0000313" key="14">
    <source>
        <dbReference type="Proteomes" id="UP000694565"/>
    </source>
</evidence>
<comment type="subcellular location">
    <subcellularLocation>
        <location evidence="1 10">Membrane</location>
        <topology evidence="1 10">Multi-pass membrane protein</topology>
    </subcellularLocation>
</comment>
<dbReference type="GO" id="GO:0016020">
    <property type="term" value="C:membrane"/>
    <property type="evidence" value="ECO:0007669"/>
    <property type="project" value="UniProtKB-SubCell"/>
</dbReference>
<dbReference type="Pfam" id="PF00854">
    <property type="entry name" value="PTR2"/>
    <property type="match status" value="2"/>
</dbReference>
<evidence type="ECO:0000256" key="11">
    <source>
        <dbReference type="SAM" id="MobiDB-lite"/>
    </source>
</evidence>
<dbReference type="InterPro" id="IPR000109">
    <property type="entry name" value="POT_fam"/>
</dbReference>
<evidence type="ECO:0000256" key="9">
    <source>
        <dbReference type="ARBA" id="ARBA00023136"/>
    </source>
</evidence>
<dbReference type="FunFam" id="1.20.1250.20:FF:000049">
    <property type="entry name" value="Solute carrier family 15 member 2"/>
    <property type="match status" value="1"/>
</dbReference>
<evidence type="ECO:0000256" key="2">
    <source>
        <dbReference type="ARBA" id="ARBA00005982"/>
    </source>
</evidence>
<protein>
    <submittedName>
        <fullName evidence="13">Solute carrier family 15 member 1b</fullName>
    </submittedName>
</protein>
<feature type="transmembrane region" description="Helical" evidence="12">
    <location>
        <begin position="599"/>
        <end position="623"/>
    </location>
</feature>
<dbReference type="GeneTree" id="ENSGT00940000155995"/>
<accession>A0A8C3G4N5</accession>
<dbReference type="AlphaFoldDB" id="A0A8C3G4N5"/>
<dbReference type="PROSITE" id="PS01023">
    <property type="entry name" value="PTR2_2"/>
    <property type="match status" value="1"/>
</dbReference>
<feature type="transmembrane region" description="Helical" evidence="12">
    <location>
        <begin position="535"/>
        <end position="555"/>
    </location>
</feature>
<evidence type="ECO:0000256" key="5">
    <source>
        <dbReference type="ARBA" id="ARBA00022847"/>
    </source>
</evidence>
<proteinExistence type="inferred from homology"/>
<dbReference type="SUPFAM" id="SSF103473">
    <property type="entry name" value="MFS general substrate transporter"/>
    <property type="match status" value="1"/>
</dbReference>
<dbReference type="InterPro" id="IPR036259">
    <property type="entry name" value="MFS_trans_sf"/>
</dbReference>
<feature type="region of interest" description="Disordered" evidence="11">
    <location>
        <begin position="633"/>
        <end position="680"/>
    </location>
</feature>
<dbReference type="InterPro" id="IPR018456">
    <property type="entry name" value="PTR2_symporter_CS"/>
</dbReference>
<evidence type="ECO:0000256" key="1">
    <source>
        <dbReference type="ARBA" id="ARBA00004141"/>
    </source>
</evidence>
<feature type="transmembrane region" description="Helical" evidence="12">
    <location>
        <begin position="124"/>
        <end position="149"/>
    </location>
</feature>